<dbReference type="PROSITE" id="PS00078">
    <property type="entry name" value="COX2"/>
    <property type="match status" value="1"/>
</dbReference>
<dbReference type="EMBL" id="SACL01000003">
    <property type="protein sequence ID" value="RVT97051.1"/>
    <property type="molecule type" value="Genomic_DNA"/>
</dbReference>
<dbReference type="InterPro" id="IPR036257">
    <property type="entry name" value="Cyt_c_oxidase_su2_TM_sf"/>
</dbReference>
<keyword evidence="10 15" id="KW-0186">Copper</keyword>
<keyword evidence="7" id="KW-1278">Translocase</keyword>
<comment type="similarity">
    <text evidence="2 14">Belongs to the cytochrome c oxidase subunit 2 family.</text>
</comment>
<comment type="catalytic activity">
    <reaction evidence="13 15">
        <text>4 Fe(II)-[cytochrome c] + O2 + 8 H(+)(in) = 4 Fe(III)-[cytochrome c] + 2 H2O + 4 H(+)(out)</text>
        <dbReference type="Rhea" id="RHEA:11436"/>
        <dbReference type="Rhea" id="RHEA-COMP:10350"/>
        <dbReference type="Rhea" id="RHEA-COMP:14399"/>
        <dbReference type="ChEBI" id="CHEBI:15377"/>
        <dbReference type="ChEBI" id="CHEBI:15378"/>
        <dbReference type="ChEBI" id="CHEBI:15379"/>
        <dbReference type="ChEBI" id="CHEBI:29033"/>
        <dbReference type="ChEBI" id="CHEBI:29034"/>
        <dbReference type="EC" id="7.1.1.9"/>
    </reaction>
</comment>
<dbReference type="GO" id="GO:0016491">
    <property type="term" value="F:oxidoreductase activity"/>
    <property type="evidence" value="ECO:0007669"/>
    <property type="project" value="UniProtKB-KW"/>
</dbReference>
<proteinExistence type="inferred from homology"/>
<keyword evidence="3 14" id="KW-0813">Transport</keyword>
<evidence type="ECO:0000256" key="8">
    <source>
        <dbReference type="ARBA" id="ARBA00022982"/>
    </source>
</evidence>
<dbReference type="SUPFAM" id="SSF49503">
    <property type="entry name" value="Cupredoxins"/>
    <property type="match status" value="1"/>
</dbReference>
<comment type="subcellular location">
    <subcellularLocation>
        <location evidence="14">Cell membrane</location>
        <topology evidence="14">Multi-pass membrane protein</topology>
    </subcellularLocation>
    <subcellularLocation>
        <location evidence="1">Membrane</location>
        <topology evidence="1">Multi-pass membrane protein</topology>
    </subcellularLocation>
</comment>
<name>A0A437MHE8_9PROT</name>
<dbReference type="GO" id="GO:0005886">
    <property type="term" value="C:plasma membrane"/>
    <property type="evidence" value="ECO:0007669"/>
    <property type="project" value="UniProtKB-SubCell"/>
</dbReference>
<evidence type="ECO:0000256" key="13">
    <source>
        <dbReference type="ARBA" id="ARBA00047816"/>
    </source>
</evidence>
<evidence type="ECO:0000256" key="10">
    <source>
        <dbReference type="ARBA" id="ARBA00023008"/>
    </source>
</evidence>
<evidence type="ECO:0000256" key="14">
    <source>
        <dbReference type="RuleBase" id="RU000456"/>
    </source>
</evidence>
<evidence type="ECO:0000313" key="21">
    <source>
        <dbReference type="Proteomes" id="UP000282957"/>
    </source>
</evidence>
<dbReference type="PROSITE" id="PS50999">
    <property type="entry name" value="COX2_TM"/>
    <property type="match status" value="1"/>
</dbReference>
<evidence type="ECO:0000313" key="20">
    <source>
        <dbReference type="EMBL" id="RVT97051.1"/>
    </source>
</evidence>
<dbReference type="PANTHER" id="PTHR22888">
    <property type="entry name" value="CYTOCHROME C OXIDASE, SUBUNIT II"/>
    <property type="match status" value="1"/>
</dbReference>
<dbReference type="InterPro" id="IPR045187">
    <property type="entry name" value="CcO_II"/>
</dbReference>
<keyword evidence="4 14" id="KW-0679">Respiratory chain</keyword>
<evidence type="ECO:0000256" key="5">
    <source>
        <dbReference type="ARBA" id="ARBA00022692"/>
    </source>
</evidence>
<dbReference type="RefSeq" id="WP_127787698.1">
    <property type="nucleotide sequence ID" value="NZ_SACL01000003.1"/>
</dbReference>
<evidence type="ECO:0000256" key="7">
    <source>
        <dbReference type="ARBA" id="ARBA00022967"/>
    </source>
</evidence>
<dbReference type="PANTHER" id="PTHR22888:SF9">
    <property type="entry name" value="CYTOCHROME C OXIDASE SUBUNIT 2"/>
    <property type="match status" value="1"/>
</dbReference>
<evidence type="ECO:0000256" key="3">
    <source>
        <dbReference type="ARBA" id="ARBA00022448"/>
    </source>
</evidence>
<keyword evidence="5 14" id="KW-0812">Transmembrane</keyword>
<evidence type="ECO:0000256" key="12">
    <source>
        <dbReference type="ARBA" id="ARBA00024688"/>
    </source>
</evidence>
<evidence type="ECO:0000256" key="16">
    <source>
        <dbReference type="SAM" id="Phobius"/>
    </source>
</evidence>
<evidence type="ECO:0000256" key="9">
    <source>
        <dbReference type="ARBA" id="ARBA00022989"/>
    </source>
</evidence>
<comment type="cofactor">
    <cofactor evidence="15">
        <name>Cu cation</name>
        <dbReference type="ChEBI" id="CHEBI:23378"/>
    </cofactor>
    <text evidence="15">Binds a copper A center.</text>
</comment>
<feature type="transmembrane region" description="Helical" evidence="16">
    <location>
        <begin position="89"/>
        <end position="111"/>
    </location>
</feature>
<dbReference type="Gene3D" id="2.60.40.420">
    <property type="entry name" value="Cupredoxins - blue copper proteins"/>
    <property type="match status" value="1"/>
</dbReference>
<feature type="transmembrane region" description="Helical" evidence="16">
    <location>
        <begin position="47"/>
        <end position="68"/>
    </location>
</feature>
<feature type="signal peptide" evidence="17">
    <location>
        <begin position="1"/>
        <end position="15"/>
    </location>
</feature>
<reference evidence="20 21" key="1">
    <citation type="submission" date="2019-01" db="EMBL/GenBank/DDBJ databases">
        <authorList>
            <person name="Chen W.-M."/>
        </authorList>
    </citation>
    <scope>NUCLEOTIDE SEQUENCE [LARGE SCALE GENOMIC DNA]</scope>
    <source>
        <strain evidence="20 21">CCP-6</strain>
    </source>
</reference>
<gene>
    <name evidence="20" type="primary">coxB</name>
    <name evidence="20" type="ORF">EOD42_11715</name>
</gene>
<sequence length="289" mass="31796">MMALTALLVSGAAFASETTLGAPVPWGMGLQAAGGVIKERIHDFNTLVFWIIVVITIFVGVLLAWVVFRYNAKSNPVPSTTSHHTGLEIAWTLIPVLILIVIAIPSFRLVYFEDRTHEADLTIQVQGRQWYWNYAFPDNGGFNYDSRPVDTADLRDGQLRNLTVDEPLVIPAGANVRVITQGVDVIHSFFVPSLGVQRYTIPGRTIETWFRADRPGTYYGQCNQICGVNHWFMPIEVRAVPREEFDRWVASARQRFADTMPAQGSAVAAAPAAAPAAAEGGALTIAEVR</sequence>
<dbReference type="Pfam" id="PF00116">
    <property type="entry name" value="COX2"/>
    <property type="match status" value="1"/>
</dbReference>
<dbReference type="GO" id="GO:0005507">
    <property type="term" value="F:copper ion binding"/>
    <property type="evidence" value="ECO:0007669"/>
    <property type="project" value="InterPro"/>
</dbReference>
<keyword evidence="21" id="KW-1185">Reference proteome</keyword>
<evidence type="ECO:0000259" key="18">
    <source>
        <dbReference type="PROSITE" id="PS50857"/>
    </source>
</evidence>
<evidence type="ECO:0000259" key="19">
    <source>
        <dbReference type="PROSITE" id="PS50999"/>
    </source>
</evidence>
<feature type="chain" id="PRO_5019567648" description="Cytochrome c oxidase subunit 2" evidence="17">
    <location>
        <begin position="16"/>
        <end position="289"/>
    </location>
</feature>
<evidence type="ECO:0000256" key="4">
    <source>
        <dbReference type="ARBA" id="ARBA00022660"/>
    </source>
</evidence>
<dbReference type="OrthoDB" id="9781261at2"/>
<dbReference type="InterPro" id="IPR002429">
    <property type="entry name" value="CcO_II-like_C"/>
</dbReference>
<evidence type="ECO:0000256" key="11">
    <source>
        <dbReference type="ARBA" id="ARBA00023136"/>
    </source>
</evidence>
<dbReference type="NCBIfam" id="TIGR02866">
    <property type="entry name" value="CoxB"/>
    <property type="match status" value="1"/>
</dbReference>
<keyword evidence="8 14" id="KW-0249">Electron transport</keyword>
<dbReference type="InterPro" id="IPR014222">
    <property type="entry name" value="Cyt_c_oxidase_su2"/>
</dbReference>
<feature type="domain" description="Cytochrome oxidase subunit II copper A binding" evidence="18">
    <location>
        <begin position="118"/>
        <end position="251"/>
    </location>
</feature>
<evidence type="ECO:0000256" key="15">
    <source>
        <dbReference type="RuleBase" id="RU004024"/>
    </source>
</evidence>
<feature type="domain" description="Cytochrome oxidase subunit II transmembrane region profile" evidence="19">
    <location>
        <begin position="22"/>
        <end position="117"/>
    </location>
</feature>
<comment type="caution">
    <text evidence="20">The sequence shown here is derived from an EMBL/GenBank/DDBJ whole genome shotgun (WGS) entry which is preliminary data.</text>
</comment>
<keyword evidence="6 15" id="KW-0479">Metal-binding</keyword>
<evidence type="ECO:0000256" key="6">
    <source>
        <dbReference type="ARBA" id="ARBA00022723"/>
    </source>
</evidence>
<dbReference type="Gene3D" id="1.10.287.90">
    <property type="match status" value="1"/>
</dbReference>
<dbReference type="InterPro" id="IPR001505">
    <property type="entry name" value="Copper_CuA"/>
</dbReference>
<dbReference type="SUPFAM" id="SSF81464">
    <property type="entry name" value="Cytochrome c oxidase subunit II-like, transmembrane region"/>
    <property type="match status" value="1"/>
</dbReference>
<dbReference type="GO" id="GO:0004129">
    <property type="term" value="F:cytochrome-c oxidase activity"/>
    <property type="evidence" value="ECO:0007669"/>
    <property type="project" value="UniProtKB-EC"/>
</dbReference>
<dbReference type="PROSITE" id="PS50857">
    <property type="entry name" value="COX2_CUA"/>
    <property type="match status" value="1"/>
</dbReference>
<keyword evidence="9 16" id="KW-1133">Transmembrane helix</keyword>
<protein>
    <recommendedName>
        <fullName evidence="15">Cytochrome c oxidase subunit 2</fullName>
        <ecNumber evidence="15">7.1.1.9</ecNumber>
    </recommendedName>
</protein>
<dbReference type="EC" id="7.1.1.9" evidence="15"/>
<keyword evidence="17" id="KW-0732">Signal</keyword>
<evidence type="ECO:0000256" key="17">
    <source>
        <dbReference type="SAM" id="SignalP"/>
    </source>
</evidence>
<dbReference type="PRINTS" id="PR01166">
    <property type="entry name" value="CYCOXIDASEII"/>
</dbReference>
<dbReference type="Pfam" id="PF02790">
    <property type="entry name" value="COX2_TM"/>
    <property type="match status" value="1"/>
</dbReference>
<evidence type="ECO:0000256" key="1">
    <source>
        <dbReference type="ARBA" id="ARBA00004141"/>
    </source>
</evidence>
<accession>A0A437MHE8</accession>
<dbReference type="AlphaFoldDB" id="A0A437MHE8"/>
<dbReference type="InterPro" id="IPR011759">
    <property type="entry name" value="Cyt_c_oxidase_su2_TM_dom"/>
</dbReference>
<dbReference type="GO" id="GO:0042773">
    <property type="term" value="P:ATP synthesis coupled electron transport"/>
    <property type="evidence" value="ECO:0007669"/>
    <property type="project" value="TreeGrafter"/>
</dbReference>
<evidence type="ECO:0000256" key="2">
    <source>
        <dbReference type="ARBA" id="ARBA00007866"/>
    </source>
</evidence>
<dbReference type="InterPro" id="IPR008972">
    <property type="entry name" value="Cupredoxin"/>
</dbReference>
<keyword evidence="20" id="KW-0560">Oxidoreductase</keyword>
<dbReference type="Proteomes" id="UP000282957">
    <property type="component" value="Unassembled WGS sequence"/>
</dbReference>
<comment type="function">
    <text evidence="12 15">Subunits I and II form the functional core of the enzyme complex. Electrons originating in cytochrome c are transferred via heme a and Cu(A) to the binuclear center formed by heme a3 and Cu(B).</text>
</comment>
<organism evidence="20 21">
    <name type="scientific">Rhodovarius crocodyli</name>
    <dbReference type="NCBI Taxonomy" id="1979269"/>
    <lineage>
        <taxon>Bacteria</taxon>
        <taxon>Pseudomonadati</taxon>
        <taxon>Pseudomonadota</taxon>
        <taxon>Alphaproteobacteria</taxon>
        <taxon>Acetobacterales</taxon>
        <taxon>Roseomonadaceae</taxon>
        <taxon>Rhodovarius</taxon>
    </lineage>
</organism>
<keyword evidence="11 16" id="KW-0472">Membrane</keyword>